<dbReference type="AlphaFoldDB" id="A0AAD7K5L7"/>
<evidence type="ECO:0000313" key="3">
    <source>
        <dbReference type="EMBL" id="KAJ7778916.1"/>
    </source>
</evidence>
<name>A0AAD7K5L7_9AGAR</name>
<feature type="compositionally biased region" description="Basic and acidic residues" evidence="1">
    <location>
        <begin position="99"/>
        <end position="122"/>
    </location>
</feature>
<gene>
    <name evidence="3" type="ORF">B0H16DRAFT_1683227</name>
</gene>
<comment type="caution">
    <text evidence="3">The sequence shown here is derived from an EMBL/GenBank/DDBJ whole genome shotgun (WGS) entry which is preliminary data.</text>
</comment>
<accession>A0AAD7K5L7</accession>
<evidence type="ECO:0000256" key="1">
    <source>
        <dbReference type="SAM" id="MobiDB-lite"/>
    </source>
</evidence>
<feature type="region of interest" description="Disordered" evidence="1">
    <location>
        <begin position="62"/>
        <end position="141"/>
    </location>
</feature>
<protein>
    <recommendedName>
        <fullName evidence="5">Transmembrane protein</fullName>
    </recommendedName>
</protein>
<sequence length="239" mass="26348">MENLKTEFETHVWIIPIIHTLAIFGFYWMGTDRAAIWLPHIPTTKMGLRFVSRVWGKIQTKDGEQFNKPSADQPRVTVGSEKRSAHAPRTRAPGDGDGEGPRSQEHEGEKARTNKASTRDKGGFTGPYKRGRKDVLSRKGREEGPRLCASLALFIRLSGVLIAVVGYAATRRMRSMRRDSICFYGADLPIEANTGVVKRQTIAEPQVIARAQAASLGLGRSSGVFILIRGGVTPKPPQL</sequence>
<proteinExistence type="predicted"/>
<dbReference type="EMBL" id="JARKIB010000006">
    <property type="protein sequence ID" value="KAJ7778916.1"/>
    <property type="molecule type" value="Genomic_DNA"/>
</dbReference>
<keyword evidence="4" id="KW-1185">Reference proteome</keyword>
<keyword evidence="2" id="KW-0812">Transmembrane</keyword>
<evidence type="ECO:0000256" key="2">
    <source>
        <dbReference type="SAM" id="Phobius"/>
    </source>
</evidence>
<organism evidence="3 4">
    <name type="scientific">Mycena metata</name>
    <dbReference type="NCBI Taxonomy" id="1033252"/>
    <lineage>
        <taxon>Eukaryota</taxon>
        <taxon>Fungi</taxon>
        <taxon>Dikarya</taxon>
        <taxon>Basidiomycota</taxon>
        <taxon>Agaricomycotina</taxon>
        <taxon>Agaricomycetes</taxon>
        <taxon>Agaricomycetidae</taxon>
        <taxon>Agaricales</taxon>
        <taxon>Marasmiineae</taxon>
        <taxon>Mycenaceae</taxon>
        <taxon>Mycena</taxon>
    </lineage>
</organism>
<keyword evidence="2" id="KW-1133">Transmembrane helix</keyword>
<keyword evidence="2" id="KW-0472">Membrane</keyword>
<evidence type="ECO:0000313" key="4">
    <source>
        <dbReference type="Proteomes" id="UP001215598"/>
    </source>
</evidence>
<feature type="transmembrane region" description="Helical" evidence="2">
    <location>
        <begin position="12"/>
        <end position="30"/>
    </location>
</feature>
<feature type="transmembrane region" description="Helical" evidence="2">
    <location>
        <begin position="149"/>
        <end position="169"/>
    </location>
</feature>
<dbReference type="Proteomes" id="UP001215598">
    <property type="component" value="Unassembled WGS sequence"/>
</dbReference>
<evidence type="ECO:0008006" key="5">
    <source>
        <dbReference type="Google" id="ProtNLM"/>
    </source>
</evidence>
<reference evidence="3" key="1">
    <citation type="submission" date="2023-03" db="EMBL/GenBank/DDBJ databases">
        <title>Massive genome expansion in bonnet fungi (Mycena s.s.) driven by repeated elements and novel gene families across ecological guilds.</title>
        <authorList>
            <consortium name="Lawrence Berkeley National Laboratory"/>
            <person name="Harder C.B."/>
            <person name="Miyauchi S."/>
            <person name="Viragh M."/>
            <person name="Kuo A."/>
            <person name="Thoen E."/>
            <person name="Andreopoulos B."/>
            <person name="Lu D."/>
            <person name="Skrede I."/>
            <person name="Drula E."/>
            <person name="Henrissat B."/>
            <person name="Morin E."/>
            <person name="Kohler A."/>
            <person name="Barry K."/>
            <person name="LaButti K."/>
            <person name="Morin E."/>
            <person name="Salamov A."/>
            <person name="Lipzen A."/>
            <person name="Mereny Z."/>
            <person name="Hegedus B."/>
            <person name="Baldrian P."/>
            <person name="Stursova M."/>
            <person name="Weitz H."/>
            <person name="Taylor A."/>
            <person name="Grigoriev I.V."/>
            <person name="Nagy L.G."/>
            <person name="Martin F."/>
            <person name="Kauserud H."/>
        </authorList>
    </citation>
    <scope>NUCLEOTIDE SEQUENCE</scope>
    <source>
        <strain evidence="3">CBHHK182m</strain>
    </source>
</reference>